<dbReference type="GO" id="GO:0005975">
    <property type="term" value="P:carbohydrate metabolic process"/>
    <property type="evidence" value="ECO:0007669"/>
    <property type="project" value="InterPro"/>
</dbReference>
<dbReference type="EC" id="5.3.1.-" evidence="3"/>
<dbReference type="PANTHER" id="PTHR11280">
    <property type="entry name" value="GLUCOSAMINE-6-PHOSPHATE ISOMERASE"/>
    <property type="match status" value="1"/>
</dbReference>
<dbReference type="EMBL" id="JACHCA010000011">
    <property type="protein sequence ID" value="MBB6129749.1"/>
    <property type="molecule type" value="Genomic_DNA"/>
</dbReference>
<dbReference type="AlphaFoldDB" id="A0A841JF20"/>
<keyword evidence="3" id="KW-0413">Isomerase</keyword>
<evidence type="ECO:0000313" key="4">
    <source>
        <dbReference type="Proteomes" id="UP000548326"/>
    </source>
</evidence>
<evidence type="ECO:0000313" key="3">
    <source>
        <dbReference type="EMBL" id="MBB6129749.1"/>
    </source>
</evidence>
<dbReference type="Pfam" id="PF01182">
    <property type="entry name" value="Glucosamine_iso"/>
    <property type="match status" value="1"/>
</dbReference>
<dbReference type="GO" id="GO:0042802">
    <property type="term" value="F:identical protein binding"/>
    <property type="evidence" value="ECO:0007669"/>
    <property type="project" value="TreeGrafter"/>
</dbReference>
<dbReference type="GO" id="GO:0016853">
    <property type="term" value="F:isomerase activity"/>
    <property type="evidence" value="ECO:0007669"/>
    <property type="project" value="UniProtKB-KW"/>
</dbReference>
<dbReference type="GO" id="GO:0006043">
    <property type="term" value="P:glucosamine catabolic process"/>
    <property type="evidence" value="ECO:0007669"/>
    <property type="project" value="TreeGrafter"/>
</dbReference>
<proteinExistence type="predicted"/>
<dbReference type="InterPro" id="IPR006148">
    <property type="entry name" value="Glc/Gal-6P_isomerase"/>
</dbReference>
<organism evidence="3 4">
    <name type="scientific">Mucilaginibacter lappiensis</name>
    <dbReference type="NCBI Taxonomy" id="354630"/>
    <lineage>
        <taxon>Bacteria</taxon>
        <taxon>Pseudomonadati</taxon>
        <taxon>Bacteroidota</taxon>
        <taxon>Sphingobacteriia</taxon>
        <taxon>Sphingobacteriales</taxon>
        <taxon>Sphingobacteriaceae</taxon>
        <taxon>Mucilaginibacter</taxon>
    </lineage>
</organism>
<dbReference type="CDD" id="cd01399">
    <property type="entry name" value="GlcN6P_deaminase"/>
    <property type="match status" value="1"/>
</dbReference>
<dbReference type="GO" id="GO:0004342">
    <property type="term" value="F:glucosamine-6-phosphate deaminase activity"/>
    <property type="evidence" value="ECO:0007669"/>
    <property type="project" value="UniProtKB-EC"/>
</dbReference>
<dbReference type="SUPFAM" id="SSF100950">
    <property type="entry name" value="NagB/RpiA/CoA transferase-like"/>
    <property type="match status" value="1"/>
</dbReference>
<dbReference type="PANTHER" id="PTHR11280:SF5">
    <property type="entry name" value="GLUCOSAMINE-6-PHOSPHATE ISOMERASE"/>
    <property type="match status" value="1"/>
</dbReference>
<dbReference type="Proteomes" id="UP000548326">
    <property type="component" value="Unassembled WGS sequence"/>
</dbReference>
<sequence length="243" mass="26996">MTIQRYKDYDSLSSAAAYWVWRQIKQKPDSLICFPSGESPTGMFKFLVQYAKEGRIDFNRAHFVGLDEWVGMDKNDEGSCSHYLHQHFFSLLKIAPAQVRFFDAKAADLDRACQEMDEYITNLGGLDMMIVGIGMNGHIGLNEPGTDFNSYAHHSALAPVTIDVAKKYFAQQPQLTKGITLGLRHLAEARIPILIASGSKKAGIIAQALTDVITTDIPASIFQNLPNAQIFLDQGAAEKLNKR</sequence>
<evidence type="ECO:0000256" key="1">
    <source>
        <dbReference type="ARBA" id="ARBA00022801"/>
    </source>
</evidence>
<feature type="domain" description="Glucosamine/galactosamine-6-phosphate isomerase" evidence="2">
    <location>
        <begin position="19"/>
        <end position="223"/>
    </location>
</feature>
<dbReference type="InterPro" id="IPR004547">
    <property type="entry name" value="Glucosamine6P_isomerase"/>
</dbReference>
<protein>
    <submittedName>
        <fullName evidence="3">Galactosamine-6-phosphate isomerase/glucosamine-6-phosphate deaminase</fullName>
        <ecNumber evidence="3">3.5.99.6</ecNumber>
        <ecNumber evidence="3">5.3.1.-</ecNumber>
    </submittedName>
</protein>
<evidence type="ECO:0000259" key="2">
    <source>
        <dbReference type="Pfam" id="PF01182"/>
    </source>
</evidence>
<dbReference type="GO" id="GO:0005737">
    <property type="term" value="C:cytoplasm"/>
    <property type="evidence" value="ECO:0007669"/>
    <property type="project" value="TreeGrafter"/>
</dbReference>
<dbReference type="GO" id="GO:0019262">
    <property type="term" value="P:N-acetylneuraminate catabolic process"/>
    <property type="evidence" value="ECO:0007669"/>
    <property type="project" value="TreeGrafter"/>
</dbReference>
<comment type="caution">
    <text evidence="3">The sequence shown here is derived from an EMBL/GenBank/DDBJ whole genome shotgun (WGS) entry which is preliminary data.</text>
</comment>
<keyword evidence="1 3" id="KW-0378">Hydrolase</keyword>
<name>A0A841JF20_9SPHI</name>
<dbReference type="Gene3D" id="3.40.50.1360">
    <property type="match status" value="1"/>
</dbReference>
<dbReference type="EC" id="3.5.99.6" evidence="3"/>
<dbReference type="GO" id="GO:0006046">
    <property type="term" value="P:N-acetylglucosamine catabolic process"/>
    <property type="evidence" value="ECO:0007669"/>
    <property type="project" value="TreeGrafter"/>
</dbReference>
<gene>
    <name evidence="3" type="ORF">HDF22_003881</name>
</gene>
<dbReference type="InterPro" id="IPR037171">
    <property type="entry name" value="NagB/RpiA_transferase-like"/>
</dbReference>
<accession>A0A841JF20</accession>
<reference evidence="3 4" key="1">
    <citation type="submission" date="2020-08" db="EMBL/GenBank/DDBJ databases">
        <title>Genomic Encyclopedia of Type Strains, Phase IV (KMG-V): Genome sequencing to study the core and pangenomes of soil and plant-associated prokaryotes.</title>
        <authorList>
            <person name="Whitman W."/>
        </authorList>
    </citation>
    <scope>NUCLEOTIDE SEQUENCE [LARGE SCALE GENOMIC DNA]</scope>
    <source>
        <strain evidence="3 4">MP601</strain>
    </source>
</reference>
<dbReference type="RefSeq" id="WP_183588745.1">
    <property type="nucleotide sequence ID" value="NZ_JACHCA010000011.1"/>
</dbReference>